<dbReference type="Pfam" id="PF01070">
    <property type="entry name" value="FMN_dh"/>
    <property type="match status" value="1"/>
</dbReference>
<evidence type="ECO:0000259" key="8">
    <source>
        <dbReference type="PROSITE" id="PS51349"/>
    </source>
</evidence>
<sequence length="380" mass="41510">MNLDRRFPCIAEMEKAARRRIPKIAWDYLAGGIGLEVSLDRNRRTLDEVILTPRYLGEWEGSPDLSTRFLGRDWAAPFGVAPVGLGGLLWPRSAEYLVRAAQEAGIPFTLSTVANATIEEIGALAPGHPWFQLYAMKDREKNRHILGRAKAAGFDTLVVTVDVPKKMRRDRDMRNGLGWAPGWDLPLAIDIARHPAWAMAMAKHGMPRFNNLTDYLPQGLTVEQIGAELSRLRDGRITATKLGQYREDWDGKLIIKGILSPDEAVICRDVGADAVVVSNHGGRQIDAARSAVEVLPAIRAAVGPDYPLLADGGVRTGLDIMRMIACGADFVLLGRAFYYGVAAMGAAGAAHAIHVLMEELSITMGQLGARRPSDLPAFLE</sequence>
<dbReference type="SUPFAM" id="SSF51395">
    <property type="entry name" value="FMN-linked oxidoreductases"/>
    <property type="match status" value="1"/>
</dbReference>
<feature type="binding site" evidence="7">
    <location>
        <position position="256"/>
    </location>
    <ligand>
        <name>FMN</name>
        <dbReference type="ChEBI" id="CHEBI:58210"/>
    </ligand>
</feature>
<feature type="binding site" evidence="7">
    <location>
        <position position="111"/>
    </location>
    <ligand>
        <name>FMN</name>
        <dbReference type="ChEBI" id="CHEBI:58210"/>
    </ligand>
</feature>
<dbReference type="AlphaFoldDB" id="A0A8J7SE48"/>
<feature type="domain" description="FMN hydroxy acid dehydrogenase" evidence="8">
    <location>
        <begin position="2"/>
        <end position="380"/>
    </location>
</feature>
<accession>A0A8J7SE48</accession>
<dbReference type="PROSITE" id="PS00557">
    <property type="entry name" value="FMN_HYDROXY_ACID_DH_1"/>
    <property type="match status" value="1"/>
</dbReference>
<feature type="binding site" evidence="7">
    <location>
        <begin position="311"/>
        <end position="315"/>
    </location>
    <ligand>
        <name>FMN</name>
        <dbReference type="ChEBI" id="CHEBI:58210"/>
    </ligand>
</feature>
<dbReference type="GO" id="GO:0005886">
    <property type="term" value="C:plasma membrane"/>
    <property type="evidence" value="ECO:0007669"/>
    <property type="project" value="TreeGrafter"/>
</dbReference>
<feature type="binding site" evidence="7">
    <location>
        <position position="160"/>
    </location>
    <ligand>
        <name>FMN</name>
        <dbReference type="ChEBI" id="CHEBI:58210"/>
    </ligand>
</feature>
<dbReference type="PIRSF" id="PIRSF000138">
    <property type="entry name" value="Al-hdrx_acd_dh"/>
    <property type="match status" value="1"/>
</dbReference>
<evidence type="ECO:0000313" key="9">
    <source>
        <dbReference type="EMBL" id="MBK0399271.1"/>
    </source>
</evidence>
<comment type="similarity">
    <text evidence="5">Belongs to the FMN-dependent alpha-hydroxy acid dehydrogenase family.</text>
</comment>
<evidence type="ECO:0000256" key="7">
    <source>
        <dbReference type="PIRSR" id="PIRSR000138-2"/>
    </source>
</evidence>
<evidence type="ECO:0000256" key="1">
    <source>
        <dbReference type="ARBA" id="ARBA00001917"/>
    </source>
</evidence>
<dbReference type="InterPro" id="IPR000262">
    <property type="entry name" value="FMN-dep_DH"/>
</dbReference>
<proteinExistence type="inferred from homology"/>
<comment type="caution">
    <text evidence="9">The sequence shown here is derived from an EMBL/GenBank/DDBJ whole genome shotgun (WGS) entry which is preliminary data.</text>
</comment>
<feature type="binding site" evidence="7">
    <location>
        <position position="280"/>
    </location>
    <ligand>
        <name>glyoxylate</name>
        <dbReference type="ChEBI" id="CHEBI:36655"/>
    </ligand>
</feature>
<dbReference type="PANTHER" id="PTHR10578">
    <property type="entry name" value="S -2-HYDROXY-ACID OXIDASE-RELATED"/>
    <property type="match status" value="1"/>
</dbReference>
<organism evidence="9 10">
    <name type="scientific">Thermohalobaculum xanthum</name>
    <dbReference type="NCBI Taxonomy" id="2753746"/>
    <lineage>
        <taxon>Bacteria</taxon>
        <taxon>Pseudomonadati</taxon>
        <taxon>Pseudomonadota</taxon>
        <taxon>Alphaproteobacteria</taxon>
        <taxon>Rhodobacterales</taxon>
        <taxon>Paracoccaceae</taxon>
        <taxon>Thermohalobaculum</taxon>
    </lineage>
</organism>
<evidence type="ECO:0000256" key="2">
    <source>
        <dbReference type="ARBA" id="ARBA00022630"/>
    </source>
</evidence>
<evidence type="ECO:0000313" key="10">
    <source>
        <dbReference type="Proteomes" id="UP000655420"/>
    </source>
</evidence>
<dbReference type="InterPro" id="IPR008259">
    <property type="entry name" value="FMN_hydac_DH_AS"/>
</dbReference>
<dbReference type="InterPro" id="IPR013785">
    <property type="entry name" value="Aldolase_TIM"/>
</dbReference>
<feature type="binding site" evidence="7">
    <location>
        <begin position="334"/>
        <end position="335"/>
    </location>
    <ligand>
        <name>FMN</name>
        <dbReference type="ChEBI" id="CHEBI:58210"/>
    </ligand>
</feature>
<keyword evidence="2 7" id="KW-0285">Flavoprotein</keyword>
<dbReference type="EMBL" id="JAEHHL010000004">
    <property type="protein sequence ID" value="MBK0399271.1"/>
    <property type="molecule type" value="Genomic_DNA"/>
</dbReference>
<reference evidence="9" key="1">
    <citation type="submission" date="2020-12" db="EMBL/GenBank/DDBJ databases">
        <title>Bacterial taxonomy.</title>
        <authorList>
            <person name="Pan X."/>
        </authorList>
    </citation>
    <scope>NUCLEOTIDE SEQUENCE</scope>
    <source>
        <strain evidence="9">M0105</strain>
    </source>
</reference>
<keyword evidence="4" id="KW-0560">Oxidoreductase</keyword>
<dbReference type="GO" id="GO:0010181">
    <property type="term" value="F:FMN binding"/>
    <property type="evidence" value="ECO:0007669"/>
    <property type="project" value="InterPro"/>
</dbReference>
<feature type="binding site" evidence="7">
    <location>
        <position position="169"/>
    </location>
    <ligand>
        <name>glyoxylate</name>
        <dbReference type="ChEBI" id="CHEBI:36655"/>
    </ligand>
</feature>
<feature type="binding site" evidence="7">
    <location>
        <position position="278"/>
    </location>
    <ligand>
        <name>FMN</name>
        <dbReference type="ChEBI" id="CHEBI:58210"/>
    </ligand>
</feature>
<dbReference type="PROSITE" id="PS51349">
    <property type="entry name" value="FMN_HYDROXY_ACID_DH_2"/>
    <property type="match status" value="1"/>
</dbReference>
<dbReference type="Proteomes" id="UP000655420">
    <property type="component" value="Unassembled WGS sequence"/>
</dbReference>
<keyword evidence="3 7" id="KW-0288">FMN</keyword>
<dbReference type="Gene3D" id="3.20.20.70">
    <property type="entry name" value="Aldolase class I"/>
    <property type="match status" value="1"/>
</dbReference>
<protein>
    <submittedName>
        <fullName evidence="9">Alpha-hydroxy-acid oxidizing protein</fullName>
    </submittedName>
</protein>
<comment type="cofactor">
    <cofactor evidence="1">
        <name>FMN</name>
        <dbReference type="ChEBI" id="CHEBI:58210"/>
    </cofactor>
</comment>
<feature type="binding site" evidence="7">
    <location>
        <position position="28"/>
    </location>
    <ligand>
        <name>glyoxylate</name>
        <dbReference type="ChEBI" id="CHEBI:36655"/>
    </ligand>
</feature>
<dbReference type="InterPro" id="IPR037396">
    <property type="entry name" value="FMN_HAD"/>
</dbReference>
<dbReference type="CDD" id="cd02809">
    <property type="entry name" value="alpha_hydroxyacid_oxid_FMN"/>
    <property type="match status" value="1"/>
</dbReference>
<evidence type="ECO:0000256" key="3">
    <source>
        <dbReference type="ARBA" id="ARBA00022643"/>
    </source>
</evidence>
<feature type="binding site" evidence="7">
    <location>
        <begin position="82"/>
        <end position="84"/>
    </location>
    <ligand>
        <name>FMN</name>
        <dbReference type="ChEBI" id="CHEBI:58210"/>
    </ligand>
</feature>
<evidence type="ECO:0000256" key="4">
    <source>
        <dbReference type="ARBA" id="ARBA00023002"/>
    </source>
</evidence>
<evidence type="ECO:0000256" key="5">
    <source>
        <dbReference type="ARBA" id="ARBA00024042"/>
    </source>
</evidence>
<feature type="binding site" evidence="7">
    <location>
        <position position="132"/>
    </location>
    <ligand>
        <name>glyoxylate</name>
        <dbReference type="ChEBI" id="CHEBI:36655"/>
    </ligand>
</feature>
<name>A0A8J7SE48_9RHOB</name>
<feature type="active site" description="Proton acceptor" evidence="6">
    <location>
        <position position="280"/>
    </location>
</feature>
<gene>
    <name evidence="9" type="ORF">H0I76_08720</name>
</gene>
<keyword evidence="10" id="KW-1185">Reference proteome</keyword>
<dbReference type="InterPro" id="IPR012133">
    <property type="entry name" value="Alpha-hydoxy_acid_DH_FMN"/>
</dbReference>
<dbReference type="PANTHER" id="PTHR10578:SF107">
    <property type="entry name" value="2-HYDROXYACID OXIDASE 1"/>
    <property type="match status" value="1"/>
</dbReference>
<evidence type="ECO:0000256" key="6">
    <source>
        <dbReference type="PIRSR" id="PIRSR000138-1"/>
    </source>
</evidence>
<feature type="binding site" evidence="7">
    <location>
        <position position="134"/>
    </location>
    <ligand>
        <name>glyoxylate</name>
        <dbReference type="ChEBI" id="CHEBI:36655"/>
    </ligand>
</feature>
<dbReference type="GO" id="GO:0004459">
    <property type="term" value="F:L-lactate dehydrogenase (NAD+) activity"/>
    <property type="evidence" value="ECO:0007669"/>
    <property type="project" value="TreeGrafter"/>
</dbReference>
<feature type="binding site" evidence="7">
    <location>
        <position position="283"/>
    </location>
    <ligand>
        <name>glyoxylate</name>
        <dbReference type="ChEBI" id="CHEBI:36655"/>
    </ligand>
</feature>
<dbReference type="GO" id="GO:0009060">
    <property type="term" value="P:aerobic respiration"/>
    <property type="evidence" value="ECO:0007669"/>
    <property type="project" value="TreeGrafter"/>
</dbReference>
<dbReference type="RefSeq" id="WP_200609361.1">
    <property type="nucleotide sequence ID" value="NZ_JAEHHL010000004.1"/>
</dbReference>